<evidence type="ECO:0000256" key="1">
    <source>
        <dbReference type="SAM" id="MobiDB-lite"/>
    </source>
</evidence>
<reference evidence="2 3" key="1">
    <citation type="submission" date="2020-04" db="EMBL/GenBank/DDBJ databases">
        <title>Sphingobium sp. AR-3-1 isolated from Arctic soil.</title>
        <authorList>
            <person name="Dahal R.H."/>
            <person name="Chaudhary D.K."/>
        </authorList>
    </citation>
    <scope>NUCLEOTIDE SEQUENCE [LARGE SCALE GENOMIC DNA]</scope>
    <source>
        <strain evidence="2 3">AR-3-1</strain>
    </source>
</reference>
<sequence length="95" mass="9883">MSGDMKGMPGMTGMDKKAPAAKTGHGVGVITAIDPQTAKLTIQHGPMPAVGWPAMTMAFKANPPTLLRGLQVGQRIGFDVMTHGMAAEITAVRPQ</sequence>
<feature type="region of interest" description="Disordered" evidence="1">
    <location>
        <begin position="1"/>
        <end position="21"/>
    </location>
</feature>
<keyword evidence="3" id="KW-1185">Reference proteome</keyword>
<dbReference type="EMBL" id="JABBFV010000011">
    <property type="protein sequence ID" value="NML11579.1"/>
    <property type="molecule type" value="Genomic_DNA"/>
</dbReference>
<comment type="caution">
    <text evidence="2">The sequence shown here is derived from an EMBL/GenBank/DDBJ whole genome shotgun (WGS) entry which is preliminary data.</text>
</comment>
<dbReference type="InterPro" id="IPR021647">
    <property type="entry name" value="CusF_Ec"/>
</dbReference>
<dbReference type="InterPro" id="IPR042230">
    <property type="entry name" value="CusF_sf"/>
</dbReference>
<proteinExistence type="predicted"/>
<protein>
    <submittedName>
        <fullName evidence="2">Copper-binding protein</fullName>
    </submittedName>
</protein>
<dbReference type="AlphaFoldDB" id="A0A7X9WX98"/>
<dbReference type="Pfam" id="PF11604">
    <property type="entry name" value="CusF_Ec"/>
    <property type="match status" value="1"/>
</dbReference>
<organism evidence="2 3">
    <name type="scientific">Sphingobium psychrophilum</name>
    <dbReference type="NCBI Taxonomy" id="2728834"/>
    <lineage>
        <taxon>Bacteria</taxon>
        <taxon>Pseudomonadati</taxon>
        <taxon>Pseudomonadota</taxon>
        <taxon>Alphaproteobacteria</taxon>
        <taxon>Sphingomonadales</taxon>
        <taxon>Sphingomonadaceae</taxon>
        <taxon>Sphingobium</taxon>
    </lineage>
</organism>
<gene>
    <name evidence="2" type="ORF">HHL08_15720</name>
</gene>
<accession>A0A7X9WX98</accession>
<dbReference type="Proteomes" id="UP000519023">
    <property type="component" value="Unassembled WGS sequence"/>
</dbReference>
<evidence type="ECO:0000313" key="2">
    <source>
        <dbReference type="EMBL" id="NML11579.1"/>
    </source>
</evidence>
<evidence type="ECO:0000313" key="3">
    <source>
        <dbReference type="Proteomes" id="UP000519023"/>
    </source>
</evidence>
<name>A0A7X9WX98_9SPHN</name>
<dbReference type="Gene3D" id="2.40.50.320">
    <property type="entry name" value="Copper binding periplasmic protein CusF"/>
    <property type="match status" value="1"/>
</dbReference>